<reference evidence="2" key="1">
    <citation type="journal article" date="2011" name="Genetics">
        <title>Massive changes in genome architecture accompany the transition to self-fertility in the filamentous fungus Neurospora tetrasperma.</title>
        <authorList>
            <person name="Ellison C.E."/>
            <person name="Stajich J.E."/>
            <person name="Jacobson D.J."/>
            <person name="Natvig D.O."/>
            <person name="Lapidus A."/>
            <person name="Foster B."/>
            <person name="Aerts A."/>
            <person name="Riley R."/>
            <person name="Lindquist E.A."/>
            <person name="Grigoriev I.V."/>
            <person name="Taylor J.W."/>
        </authorList>
    </citation>
    <scope>NUCLEOTIDE SEQUENCE [LARGE SCALE GENOMIC DNA]</scope>
    <source>
        <strain evidence="2">FGSC 2508 / P0657</strain>
    </source>
</reference>
<sequence length="178" mass="20014">KSRIENLNDTTDNDKLVGCEEKGQEQQYKIAGDGDKYPDTNMDRTIARVTSFGKEQALPDWEEWCVFCLPARSSACFLQRRHGDDGDGDRETDQRTGLDWTFKLYVWFVIGHLVQSAPQSRRAGQRAGLKPGLKPALTVPRSDIKTLATPSGLHGACARPSWHLITDVEQLKGWVHSF</sequence>
<organism evidence="1 2">
    <name type="scientific">Neurospora tetrasperma (strain FGSC 2508 / ATCC MYA-4615 / P0657)</name>
    <dbReference type="NCBI Taxonomy" id="510951"/>
    <lineage>
        <taxon>Eukaryota</taxon>
        <taxon>Fungi</taxon>
        <taxon>Dikarya</taxon>
        <taxon>Ascomycota</taxon>
        <taxon>Pezizomycotina</taxon>
        <taxon>Sordariomycetes</taxon>
        <taxon>Sordariomycetidae</taxon>
        <taxon>Sordariales</taxon>
        <taxon>Sordariaceae</taxon>
        <taxon>Neurospora</taxon>
    </lineage>
</organism>
<evidence type="ECO:0000313" key="2">
    <source>
        <dbReference type="Proteomes" id="UP000008065"/>
    </source>
</evidence>
<proteinExistence type="predicted"/>
<dbReference type="HOGENOM" id="CLU_1722867_0_0_1"/>
<dbReference type="GeneID" id="20828230"/>
<dbReference type="Proteomes" id="UP000008065">
    <property type="component" value="Unassembled WGS sequence"/>
</dbReference>
<keyword evidence="2" id="KW-1185">Reference proteome</keyword>
<dbReference type="RefSeq" id="XP_009853882.1">
    <property type="nucleotide sequence ID" value="XM_009855580.1"/>
</dbReference>
<dbReference type="VEuPathDB" id="FungiDB:NEUTE1DRAFT_49770"/>
<accession>F8MUU7</accession>
<name>F8MUU7_NEUT8</name>
<dbReference type="KEGG" id="nte:NEUTE1DRAFT49770"/>
<feature type="non-terminal residue" evidence="1">
    <location>
        <position position="1"/>
    </location>
</feature>
<evidence type="ECO:0000313" key="1">
    <source>
        <dbReference type="EMBL" id="EGO54572.1"/>
    </source>
</evidence>
<dbReference type="EMBL" id="GL891307">
    <property type="protein sequence ID" value="EGO54572.1"/>
    <property type="molecule type" value="Genomic_DNA"/>
</dbReference>
<protein>
    <submittedName>
        <fullName evidence="1">Uncharacterized protein</fullName>
    </submittedName>
</protein>
<gene>
    <name evidence="1" type="ORF">NEUTE1DRAFT_49770</name>
</gene>
<dbReference type="AlphaFoldDB" id="F8MUU7"/>